<dbReference type="PANTHER" id="PTHR10039">
    <property type="entry name" value="AMELOGENIN"/>
    <property type="match status" value="1"/>
</dbReference>
<evidence type="ECO:0000313" key="6">
    <source>
        <dbReference type="Proteomes" id="UP000235672"/>
    </source>
</evidence>
<name>A0A2J6PXD4_9HELO</name>
<evidence type="ECO:0000259" key="2">
    <source>
        <dbReference type="Pfam" id="PF22939"/>
    </source>
</evidence>
<dbReference type="Pfam" id="PF24883">
    <property type="entry name" value="NPHP3_N"/>
    <property type="match status" value="1"/>
</dbReference>
<evidence type="ECO:0000259" key="4">
    <source>
        <dbReference type="Pfam" id="PF24883"/>
    </source>
</evidence>
<dbReference type="STRING" id="1745343.A0A2J6PXD4"/>
<organism evidence="5 6">
    <name type="scientific">Hyaloscypha hepaticicola</name>
    <dbReference type="NCBI Taxonomy" id="2082293"/>
    <lineage>
        <taxon>Eukaryota</taxon>
        <taxon>Fungi</taxon>
        <taxon>Dikarya</taxon>
        <taxon>Ascomycota</taxon>
        <taxon>Pezizomycotina</taxon>
        <taxon>Leotiomycetes</taxon>
        <taxon>Helotiales</taxon>
        <taxon>Hyaloscyphaceae</taxon>
        <taxon>Hyaloscypha</taxon>
    </lineage>
</organism>
<dbReference type="InterPro" id="IPR019734">
    <property type="entry name" value="TPR_rpt"/>
</dbReference>
<dbReference type="InterPro" id="IPR054471">
    <property type="entry name" value="GPIID_WHD"/>
</dbReference>
<accession>A0A2J6PXD4</accession>
<dbReference type="InterPro" id="IPR056884">
    <property type="entry name" value="NPHP3-like_N"/>
</dbReference>
<dbReference type="Gene3D" id="1.25.40.10">
    <property type="entry name" value="Tetratricopeptide repeat domain"/>
    <property type="match status" value="2"/>
</dbReference>
<dbReference type="SUPFAM" id="SSF81901">
    <property type="entry name" value="HCP-like"/>
    <property type="match status" value="1"/>
</dbReference>
<keyword evidence="1" id="KW-0677">Repeat</keyword>
<dbReference type="Proteomes" id="UP000235672">
    <property type="component" value="Unassembled WGS sequence"/>
</dbReference>
<dbReference type="PANTHER" id="PTHR10039:SF14">
    <property type="entry name" value="NACHT DOMAIN-CONTAINING PROTEIN"/>
    <property type="match status" value="1"/>
</dbReference>
<proteinExistence type="predicted"/>
<dbReference type="EMBL" id="KZ613493">
    <property type="protein sequence ID" value="PMD18624.1"/>
    <property type="molecule type" value="Genomic_DNA"/>
</dbReference>
<evidence type="ECO:0000313" key="5">
    <source>
        <dbReference type="EMBL" id="PMD18624.1"/>
    </source>
</evidence>
<gene>
    <name evidence="5" type="ORF">NA56DRAFT_751300</name>
</gene>
<evidence type="ECO:0000256" key="1">
    <source>
        <dbReference type="ARBA" id="ARBA00022737"/>
    </source>
</evidence>
<dbReference type="Pfam" id="PF24809">
    <property type="entry name" value="DUF7708"/>
    <property type="match status" value="1"/>
</dbReference>
<sequence length="1306" mass="149550">MATPSPSENASAAGISLQQQAVQAAKAAFSSLNDGNVIFQQCLQSTEPISTIIQGLIAKHGSHTDKRSTRLLESFQKHSLWLQNMAPAIDVAVNASSGIACPVWAPIKYILSLSKDHFDALEHILRMIDTISDCLPRLRIYEKLNSHPALQTAFLQLFTSIIDFSIVTLRYLNRNLFSRAIRHIGQNLESEFGDIMDRLRRHAKAVDETAIATELQQAAQYRQKTEMVYHHDLQIRCSEWLQPPNVRECHRRQLRERLAGTCEWILTDPTFAAWNNSSPIISDMNRLLLICGNPGCGKTVLASSIMEHVNSRTKYVLFFPFSNVDATRQSIKDLVRSLIWQALVTVNEQECWDTIHILMSKGPIALSELWDALGSILKHDQKPWFLIIDGVDECTELEELLRDRIPGLLQSHIQLRGALLGRPQILQHRAALPSSDLLQITPCRVKGDINSFVLDRINNSSLLRDHRSKELVIKTLQRQSEGMFLWVQLMIQDLQHASSAAEICLRLDCLPKGLAEAYRQVFRHLHDSLGNDPLRVCLVRNVLAFTTMCRRPLSFQELTYALALDTKLKLGRPLQPIEDFLPHYSAEQLVGICGNLIVISNNRVLLIHTSLKEFLTDLSENSMAKTNPRVLEFCSKSEETHRLFAMACIEYLQLGDYGLPWQDASCLPELRAQNAFLEYSSKHVLYHISSSITPCPSLMEKIIKFLKSQFCVSWIEHFFLDMTDDEALATVLLDFDDFVAWVSGSSREVEVHAEMRMVLYNEMERRLQVYDINDPSTQRWILFTSFAGDFIFRSPDPLENTTQPQIEQHPIIFQTAMISTPSPRLPTFNVDNLARRTMSLLDDSNRAIALPSHLQMDMILRIRNISTAARKLTDPLELLFNLLLRKADCIPVYALLIVSAFYFRIGKEEKGLLVVQSALKKIEGSDTWLEFQILEFLATFHFDRYEYEQAVPYFERQAAGQMKQRGKIDTDIVRVKILLGRALHNLDRFAESEAVLLELIDHENRSQFLKEEQLFSIYSLLGHCRYGVMDYERAITWIQKAINLPNAMHAHGIHRERANLGVVLHKAGQYNRALPWFEDTTKTDEAKGNIDRELNCYRGYWHGYTLYKLQKWDESFALLHQALTDSDMVSAKVLPRRLQAISKSKIIRVICKLGRRYLLSETYQRSLECLQLANKGWINAQDVRKEEVLHSKLHAAASFYGLGDFKQGLELLQGTQAEFSSYYGRRSETLLKIKFLIGFGLGQENSSATSDSRTASSSQTLPPFKLKKQRSFEDSQRSDARRSQGHDWRYMLGLTEFSRNDFRDFF</sequence>
<dbReference type="OrthoDB" id="1658288at2759"/>
<keyword evidence="6" id="KW-1185">Reference proteome</keyword>
<dbReference type="InterPro" id="IPR056125">
    <property type="entry name" value="DUF7708"/>
</dbReference>
<feature type="domain" description="Nephrocystin 3-like N-terminal" evidence="4">
    <location>
        <begin position="260"/>
        <end position="402"/>
    </location>
</feature>
<dbReference type="SUPFAM" id="SSF52540">
    <property type="entry name" value="P-loop containing nucleoside triphosphate hydrolases"/>
    <property type="match status" value="1"/>
</dbReference>
<protein>
    <submittedName>
        <fullName evidence="5">Uncharacterized protein</fullName>
    </submittedName>
</protein>
<feature type="domain" description="DUF7708" evidence="3">
    <location>
        <begin position="82"/>
        <end position="214"/>
    </location>
</feature>
<dbReference type="Pfam" id="PF22939">
    <property type="entry name" value="WHD_GPIID"/>
    <property type="match status" value="1"/>
</dbReference>
<reference evidence="5 6" key="1">
    <citation type="submission" date="2016-05" db="EMBL/GenBank/DDBJ databases">
        <title>A degradative enzymes factory behind the ericoid mycorrhizal symbiosis.</title>
        <authorList>
            <consortium name="DOE Joint Genome Institute"/>
            <person name="Martino E."/>
            <person name="Morin E."/>
            <person name="Grelet G."/>
            <person name="Kuo A."/>
            <person name="Kohler A."/>
            <person name="Daghino S."/>
            <person name="Barry K."/>
            <person name="Choi C."/>
            <person name="Cichocki N."/>
            <person name="Clum A."/>
            <person name="Copeland A."/>
            <person name="Hainaut M."/>
            <person name="Haridas S."/>
            <person name="Labutti K."/>
            <person name="Lindquist E."/>
            <person name="Lipzen A."/>
            <person name="Khouja H.-R."/>
            <person name="Murat C."/>
            <person name="Ohm R."/>
            <person name="Olson A."/>
            <person name="Spatafora J."/>
            <person name="Veneault-Fourrey C."/>
            <person name="Henrissat B."/>
            <person name="Grigoriev I."/>
            <person name="Martin F."/>
            <person name="Perotto S."/>
        </authorList>
    </citation>
    <scope>NUCLEOTIDE SEQUENCE [LARGE SCALE GENOMIC DNA]</scope>
    <source>
        <strain evidence="5 6">UAMH 7357</strain>
    </source>
</reference>
<dbReference type="InterPro" id="IPR027417">
    <property type="entry name" value="P-loop_NTPase"/>
</dbReference>
<dbReference type="Gene3D" id="3.40.50.300">
    <property type="entry name" value="P-loop containing nucleotide triphosphate hydrolases"/>
    <property type="match status" value="1"/>
</dbReference>
<evidence type="ECO:0000259" key="3">
    <source>
        <dbReference type="Pfam" id="PF24809"/>
    </source>
</evidence>
<dbReference type="SMART" id="SM00028">
    <property type="entry name" value="TPR"/>
    <property type="match status" value="3"/>
</dbReference>
<dbReference type="InterPro" id="IPR011990">
    <property type="entry name" value="TPR-like_helical_dom_sf"/>
</dbReference>
<feature type="domain" description="GPI inositol-deacylase winged helix" evidence="2">
    <location>
        <begin position="539"/>
        <end position="619"/>
    </location>
</feature>